<gene>
    <name evidence="1" type="ORF">MEUPH1_LOCUS29349</name>
</gene>
<name>A0AAV0Y9D3_9HEMI</name>
<proteinExistence type="predicted"/>
<keyword evidence="2" id="KW-1185">Reference proteome</keyword>
<comment type="caution">
    <text evidence="1">The sequence shown here is derived from an EMBL/GenBank/DDBJ whole genome shotgun (WGS) entry which is preliminary data.</text>
</comment>
<evidence type="ECO:0000313" key="1">
    <source>
        <dbReference type="EMBL" id="CAI6375911.1"/>
    </source>
</evidence>
<evidence type="ECO:0000313" key="2">
    <source>
        <dbReference type="Proteomes" id="UP001160148"/>
    </source>
</evidence>
<dbReference type="AlphaFoldDB" id="A0AAV0Y9D3"/>
<accession>A0AAV0Y9D3</accession>
<sequence>MFLCSWPGLKASRPRDSYCTSFSLWCSGGCSVPLLVSQFSFCLRPCVLSSFRDPLESLRRVGVCVCSPYFLSHPDDGKSLNLTFCLQFRYGCNIENLSYQYICWIAH</sequence>
<dbReference type="EMBL" id="CARXXK010001386">
    <property type="protein sequence ID" value="CAI6375911.1"/>
    <property type="molecule type" value="Genomic_DNA"/>
</dbReference>
<organism evidence="1 2">
    <name type="scientific">Macrosiphum euphorbiae</name>
    <name type="common">potato aphid</name>
    <dbReference type="NCBI Taxonomy" id="13131"/>
    <lineage>
        <taxon>Eukaryota</taxon>
        <taxon>Metazoa</taxon>
        <taxon>Ecdysozoa</taxon>
        <taxon>Arthropoda</taxon>
        <taxon>Hexapoda</taxon>
        <taxon>Insecta</taxon>
        <taxon>Pterygota</taxon>
        <taxon>Neoptera</taxon>
        <taxon>Paraneoptera</taxon>
        <taxon>Hemiptera</taxon>
        <taxon>Sternorrhyncha</taxon>
        <taxon>Aphidomorpha</taxon>
        <taxon>Aphidoidea</taxon>
        <taxon>Aphididae</taxon>
        <taxon>Macrosiphini</taxon>
        <taxon>Macrosiphum</taxon>
    </lineage>
</organism>
<reference evidence="1 2" key="1">
    <citation type="submission" date="2023-01" db="EMBL/GenBank/DDBJ databases">
        <authorList>
            <person name="Whitehead M."/>
        </authorList>
    </citation>
    <scope>NUCLEOTIDE SEQUENCE [LARGE SCALE GENOMIC DNA]</scope>
</reference>
<dbReference type="Proteomes" id="UP001160148">
    <property type="component" value="Unassembled WGS sequence"/>
</dbReference>
<protein>
    <recommendedName>
        <fullName evidence="3">Secreted protein</fullName>
    </recommendedName>
</protein>
<evidence type="ECO:0008006" key="3">
    <source>
        <dbReference type="Google" id="ProtNLM"/>
    </source>
</evidence>